<comment type="caution">
    <text evidence="6">The sequence shown here is derived from an EMBL/GenBank/DDBJ whole genome shotgun (WGS) entry which is preliminary data.</text>
</comment>
<dbReference type="EMBL" id="JBIPKE010000008">
    <property type="protein sequence ID" value="MFH6981985.1"/>
    <property type="molecule type" value="Genomic_DNA"/>
</dbReference>
<keyword evidence="2" id="KW-0645">Protease</keyword>
<dbReference type="CDD" id="cd06575">
    <property type="entry name" value="PASTA_Pbp2x-like_2"/>
    <property type="match status" value="1"/>
</dbReference>
<evidence type="ECO:0000313" key="6">
    <source>
        <dbReference type="EMBL" id="MFH6981985.1"/>
    </source>
</evidence>
<evidence type="ECO:0000256" key="3">
    <source>
        <dbReference type="ARBA" id="ARBA00023136"/>
    </source>
</evidence>
<evidence type="ECO:0000256" key="2">
    <source>
        <dbReference type="ARBA" id="ARBA00022645"/>
    </source>
</evidence>
<gene>
    <name evidence="6" type="ORF">ACHKAR_00975</name>
</gene>
<keyword evidence="2" id="KW-0121">Carboxypeptidase</keyword>
<dbReference type="InterPro" id="IPR050515">
    <property type="entry name" value="Beta-lactam/transpept"/>
</dbReference>
<protein>
    <submittedName>
        <fullName evidence="6">Penicillin-binding protein</fullName>
    </submittedName>
</protein>
<dbReference type="PROSITE" id="PS51178">
    <property type="entry name" value="PASTA"/>
    <property type="match status" value="1"/>
</dbReference>
<dbReference type="SMART" id="SM00740">
    <property type="entry name" value="PASTA"/>
    <property type="match status" value="1"/>
</dbReference>
<dbReference type="InterPro" id="IPR012338">
    <property type="entry name" value="Beta-lactam/transpept-like"/>
</dbReference>
<organism evidence="6 7">
    <name type="scientific">Marinoscillum luteum</name>
    <dbReference type="NCBI Taxonomy" id="861051"/>
    <lineage>
        <taxon>Bacteria</taxon>
        <taxon>Pseudomonadati</taxon>
        <taxon>Bacteroidota</taxon>
        <taxon>Cytophagia</taxon>
        <taxon>Cytophagales</taxon>
        <taxon>Reichenbachiellaceae</taxon>
        <taxon>Marinoscillum</taxon>
    </lineage>
</organism>
<dbReference type="PANTHER" id="PTHR30627">
    <property type="entry name" value="PEPTIDOGLYCAN D,D-TRANSPEPTIDASE"/>
    <property type="match status" value="1"/>
</dbReference>
<dbReference type="RefSeq" id="WP_395415797.1">
    <property type="nucleotide sequence ID" value="NZ_JBIPKE010000008.1"/>
</dbReference>
<keyword evidence="2" id="KW-0378">Hydrolase</keyword>
<keyword evidence="4" id="KW-0812">Transmembrane</keyword>
<comment type="subcellular location">
    <subcellularLocation>
        <location evidence="1">Membrane</location>
    </subcellularLocation>
</comment>
<dbReference type="Gene3D" id="3.30.450.330">
    <property type="match status" value="1"/>
</dbReference>
<dbReference type="PANTHER" id="PTHR30627:SF1">
    <property type="entry name" value="PEPTIDOGLYCAN D,D-TRANSPEPTIDASE FTSI"/>
    <property type="match status" value="1"/>
</dbReference>
<sequence length="699" mass="78540">MSIKKAILLRVRIAFMLVFLFSAGILFRIITVQYAEGDKWRGYAETMGLQVMKVNATRGNIYADDGSLLATSLPFYQVAFDPYLPGKELYNAHIDSLCYLLSDFYGDQSPAQYRRKIDAARKERKRYMVLNRQEVGYQEKKMIERWPIFREGRLTGGIIFEKVEKRFLPFSHLGYRTIGTVNSDNRGVVGLEYSFNRELGGQNGEALFQKMAGGGWKPVYDGSEIRPKDGYDIQTTLNVNLQDVTESALYKALQRHQADYGAVILMEVKTGEIKAISNLSRNSKGEYYERYNYAVGSQGAREPGSTFKLASMIALLEDSDIKLTDTIDTGNGVMKFFNETMKDHKPGGYGILTVKEVFEKSSNIGTAKLITRHFGDNPSRYTDYIKNIGLDQPLGFQMVGEGIPYIKDPSDSTWSGISLPWISHGYELKMTPLQTLTLYNAVANNGKMIQPIIVKAVKKANRNIEKYEPKVLNAKICSKSTLRDVRLMLEGVVERGTASNIYNEKYKIAGKTGTAKKVVNGRYTNAYYTSFAGYFPADDPKYSCIVVIDDPKGYQIYGSDVAAPVFKEIADNIYALETELHQELPDQRTQFAGIFPVIRSGKQDELKMIANEFGISNHSQTDASWVTTDVVNHSVFWEDNTPKAERIPDVRGMTLRDAIYLLENAGLKVSVQGRGRVARQSIVPGTKFSKGTNIKLELS</sequence>
<evidence type="ECO:0000259" key="5">
    <source>
        <dbReference type="PROSITE" id="PS51178"/>
    </source>
</evidence>
<dbReference type="InterPro" id="IPR036138">
    <property type="entry name" value="PBP_dimer_sf"/>
</dbReference>
<reference evidence="6 7" key="1">
    <citation type="journal article" date="2013" name="Int. J. Syst. Evol. Microbiol.">
        <title>Marinoscillum luteum sp. nov., isolated from marine sediment.</title>
        <authorList>
            <person name="Cha I.T."/>
            <person name="Park S.J."/>
            <person name="Kim S.J."/>
            <person name="Kim J.G."/>
            <person name="Jung M.Y."/>
            <person name="Shin K.S."/>
            <person name="Kwon K.K."/>
            <person name="Yang S.H."/>
            <person name="Seo Y.S."/>
            <person name="Rhee S.K."/>
        </authorList>
    </citation>
    <scope>NUCLEOTIDE SEQUENCE [LARGE SCALE GENOMIC DNA]</scope>
    <source>
        <strain evidence="6 7">KCTC 23939</strain>
    </source>
</reference>
<dbReference type="SUPFAM" id="SSF56519">
    <property type="entry name" value="Penicillin binding protein dimerisation domain"/>
    <property type="match status" value="1"/>
</dbReference>
<evidence type="ECO:0000313" key="7">
    <source>
        <dbReference type="Proteomes" id="UP001610063"/>
    </source>
</evidence>
<dbReference type="SUPFAM" id="SSF56601">
    <property type="entry name" value="beta-lactamase/transpeptidase-like"/>
    <property type="match status" value="1"/>
</dbReference>
<keyword evidence="3 4" id="KW-0472">Membrane</keyword>
<dbReference type="InterPro" id="IPR005311">
    <property type="entry name" value="PBP_dimer"/>
</dbReference>
<dbReference type="Gene3D" id="3.40.710.10">
    <property type="entry name" value="DD-peptidase/beta-lactamase superfamily"/>
    <property type="match status" value="1"/>
</dbReference>
<dbReference type="Gene3D" id="3.30.10.20">
    <property type="match status" value="1"/>
</dbReference>
<accession>A0ABW7N2U4</accession>
<dbReference type="InterPro" id="IPR005543">
    <property type="entry name" value="PASTA_dom"/>
</dbReference>
<name>A0ABW7N2U4_9BACT</name>
<dbReference type="InterPro" id="IPR001460">
    <property type="entry name" value="PCN-bd_Tpept"/>
</dbReference>
<dbReference type="Proteomes" id="UP001610063">
    <property type="component" value="Unassembled WGS sequence"/>
</dbReference>
<proteinExistence type="predicted"/>
<dbReference type="Pfam" id="PF03717">
    <property type="entry name" value="PBP_dimer"/>
    <property type="match status" value="1"/>
</dbReference>
<keyword evidence="4" id="KW-1133">Transmembrane helix</keyword>
<evidence type="ECO:0000256" key="4">
    <source>
        <dbReference type="SAM" id="Phobius"/>
    </source>
</evidence>
<feature type="domain" description="PASTA" evidence="5">
    <location>
        <begin position="643"/>
        <end position="699"/>
    </location>
</feature>
<keyword evidence="7" id="KW-1185">Reference proteome</keyword>
<evidence type="ECO:0000256" key="1">
    <source>
        <dbReference type="ARBA" id="ARBA00004370"/>
    </source>
</evidence>
<dbReference type="Gene3D" id="3.90.1310.10">
    <property type="entry name" value="Penicillin-binding protein 2a (Domain 2)"/>
    <property type="match status" value="1"/>
</dbReference>
<dbReference type="Pfam" id="PF03793">
    <property type="entry name" value="PASTA"/>
    <property type="match status" value="1"/>
</dbReference>
<feature type="transmembrane region" description="Helical" evidence="4">
    <location>
        <begin position="7"/>
        <end position="30"/>
    </location>
</feature>
<dbReference type="SUPFAM" id="SSF54184">
    <property type="entry name" value="Penicillin-binding protein 2x (pbp-2x), c-terminal domain"/>
    <property type="match status" value="1"/>
</dbReference>
<dbReference type="Pfam" id="PF00905">
    <property type="entry name" value="Transpeptidase"/>
    <property type="match status" value="1"/>
</dbReference>